<keyword evidence="1" id="KW-0472">Membrane</keyword>
<feature type="transmembrane region" description="Helical" evidence="1">
    <location>
        <begin position="42"/>
        <end position="63"/>
    </location>
</feature>
<dbReference type="Proteomes" id="UP001240171">
    <property type="component" value="Unassembled WGS sequence"/>
</dbReference>
<proteinExistence type="predicted"/>
<keyword evidence="3" id="KW-1185">Reference proteome</keyword>
<sequence length="72" mass="8513">MMLIHGNPVVELLLNREPFGTWLRDSGNHSWETNSALISLRYPAYIIHFISYLLVGLLMDYTLRFVQSRRIY</sequence>
<evidence type="ECO:0000313" key="3">
    <source>
        <dbReference type="Proteomes" id="UP001240171"/>
    </source>
</evidence>
<name>A0ABT9CIL4_9BACL</name>
<gene>
    <name evidence="2" type="ORF">Q5741_15325</name>
</gene>
<keyword evidence="1" id="KW-0812">Transmembrane</keyword>
<reference evidence="2 3" key="1">
    <citation type="submission" date="2023-07" db="EMBL/GenBank/DDBJ databases">
        <title>Paenibacillus sp. JX-17 nov. isolated from soil.</title>
        <authorList>
            <person name="Wan Y."/>
            <person name="Liu B."/>
        </authorList>
    </citation>
    <scope>NUCLEOTIDE SEQUENCE [LARGE SCALE GENOMIC DNA]</scope>
    <source>
        <strain evidence="2 3">JX-17</strain>
    </source>
</reference>
<evidence type="ECO:0000313" key="2">
    <source>
        <dbReference type="EMBL" id="MDO7907782.1"/>
    </source>
</evidence>
<organism evidence="2 3">
    <name type="scientific">Paenibacillus lacisoli</name>
    <dbReference type="NCBI Taxonomy" id="3064525"/>
    <lineage>
        <taxon>Bacteria</taxon>
        <taxon>Bacillati</taxon>
        <taxon>Bacillota</taxon>
        <taxon>Bacilli</taxon>
        <taxon>Bacillales</taxon>
        <taxon>Paenibacillaceae</taxon>
        <taxon>Paenibacillus</taxon>
    </lineage>
</organism>
<comment type="caution">
    <text evidence="2">The sequence shown here is derived from an EMBL/GenBank/DDBJ whole genome shotgun (WGS) entry which is preliminary data.</text>
</comment>
<accession>A0ABT9CIL4</accession>
<evidence type="ECO:0000256" key="1">
    <source>
        <dbReference type="SAM" id="Phobius"/>
    </source>
</evidence>
<dbReference type="EMBL" id="JAUQTB010000009">
    <property type="protein sequence ID" value="MDO7907782.1"/>
    <property type="molecule type" value="Genomic_DNA"/>
</dbReference>
<keyword evidence="1" id="KW-1133">Transmembrane helix</keyword>
<protein>
    <submittedName>
        <fullName evidence="2">Uncharacterized protein</fullName>
    </submittedName>
</protein>